<dbReference type="InterPro" id="IPR047057">
    <property type="entry name" value="MerR_fam"/>
</dbReference>
<keyword evidence="1" id="KW-0238">DNA-binding</keyword>
<dbReference type="Proteomes" id="UP001597478">
    <property type="component" value="Unassembled WGS sequence"/>
</dbReference>
<sequence>MAEYRVDELARIAGTTVGNIRVYQDRDVLPKPLRKGRVALYTDAHLARLRLVLGLLKRGYTFAQIRELIAAWESGRGLEDLLGLDEALTAPFSDEPPRRLSREDLSAQLGQQADRATLERLERIGVCTRDGEHVVVHSPRMLHTTRELRAAGVPVDATLDAAAEVRTHTDRIASVFGRLLDTHVLPGDLPTNGEAAEVRHRVGALRPVVQAAVGALLALSMSRVLHERLGVARRYPERR</sequence>
<dbReference type="RefSeq" id="WP_377396081.1">
    <property type="nucleotide sequence ID" value="NZ_JBHSAN010000054.1"/>
</dbReference>
<organism evidence="3 4">
    <name type="scientific">Prauserella oleivorans</name>
    <dbReference type="NCBI Taxonomy" id="1478153"/>
    <lineage>
        <taxon>Bacteria</taxon>
        <taxon>Bacillati</taxon>
        <taxon>Actinomycetota</taxon>
        <taxon>Actinomycetes</taxon>
        <taxon>Pseudonocardiales</taxon>
        <taxon>Pseudonocardiaceae</taxon>
        <taxon>Prauserella</taxon>
    </lineage>
</organism>
<protein>
    <submittedName>
        <fullName evidence="3">MerR family transcriptional regulator</fullName>
    </submittedName>
</protein>
<gene>
    <name evidence="3" type="ORF">ACFS2C_25295</name>
</gene>
<dbReference type="EMBL" id="JBHUOF010000049">
    <property type="protein sequence ID" value="MFD2802711.1"/>
    <property type="molecule type" value="Genomic_DNA"/>
</dbReference>
<dbReference type="InterPro" id="IPR000551">
    <property type="entry name" value="MerR-type_HTH_dom"/>
</dbReference>
<dbReference type="SUPFAM" id="SSF46955">
    <property type="entry name" value="Putative DNA-binding domain"/>
    <property type="match status" value="1"/>
</dbReference>
<evidence type="ECO:0000313" key="4">
    <source>
        <dbReference type="Proteomes" id="UP001597478"/>
    </source>
</evidence>
<evidence type="ECO:0000313" key="3">
    <source>
        <dbReference type="EMBL" id="MFD2802711.1"/>
    </source>
</evidence>
<reference evidence="4" key="1">
    <citation type="journal article" date="2019" name="Int. J. Syst. Evol. Microbiol.">
        <title>The Global Catalogue of Microorganisms (GCM) 10K type strain sequencing project: providing services to taxonomists for standard genome sequencing and annotation.</title>
        <authorList>
            <consortium name="The Broad Institute Genomics Platform"/>
            <consortium name="The Broad Institute Genome Sequencing Center for Infectious Disease"/>
            <person name="Wu L."/>
            <person name="Ma J."/>
        </authorList>
    </citation>
    <scope>NUCLEOTIDE SEQUENCE [LARGE SCALE GENOMIC DNA]</scope>
    <source>
        <strain evidence="4">IBRC-M 10906</strain>
    </source>
</reference>
<dbReference type="Pfam" id="PF13411">
    <property type="entry name" value="MerR_1"/>
    <property type="match status" value="1"/>
</dbReference>
<dbReference type="PANTHER" id="PTHR30204">
    <property type="entry name" value="REDOX-CYCLING DRUG-SENSING TRANSCRIPTIONAL ACTIVATOR SOXR"/>
    <property type="match status" value="1"/>
</dbReference>
<accession>A0ABW5WGU0</accession>
<feature type="domain" description="HTH merR-type" evidence="2">
    <location>
        <begin position="3"/>
        <end position="71"/>
    </location>
</feature>
<name>A0ABW5WGU0_9PSEU</name>
<dbReference type="PANTHER" id="PTHR30204:SF93">
    <property type="entry name" value="HTH MERR-TYPE DOMAIN-CONTAINING PROTEIN"/>
    <property type="match status" value="1"/>
</dbReference>
<dbReference type="Gene3D" id="1.10.1660.10">
    <property type="match status" value="1"/>
</dbReference>
<dbReference type="SMART" id="SM00422">
    <property type="entry name" value="HTH_MERR"/>
    <property type="match status" value="1"/>
</dbReference>
<evidence type="ECO:0000259" key="2">
    <source>
        <dbReference type="PROSITE" id="PS50937"/>
    </source>
</evidence>
<keyword evidence="4" id="KW-1185">Reference proteome</keyword>
<comment type="caution">
    <text evidence="3">The sequence shown here is derived from an EMBL/GenBank/DDBJ whole genome shotgun (WGS) entry which is preliminary data.</text>
</comment>
<proteinExistence type="predicted"/>
<dbReference type="PROSITE" id="PS50937">
    <property type="entry name" value="HTH_MERR_2"/>
    <property type="match status" value="1"/>
</dbReference>
<dbReference type="InterPro" id="IPR009061">
    <property type="entry name" value="DNA-bd_dom_put_sf"/>
</dbReference>
<evidence type="ECO:0000256" key="1">
    <source>
        <dbReference type="ARBA" id="ARBA00023125"/>
    </source>
</evidence>